<reference evidence="1" key="1">
    <citation type="journal article" date="2021" name="Proc. Natl. Acad. Sci. U.S.A.">
        <title>A Catalog of Tens of Thousands of Viruses from Human Metagenomes Reveals Hidden Associations with Chronic Diseases.</title>
        <authorList>
            <person name="Tisza M.J."/>
            <person name="Buck C.B."/>
        </authorList>
    </citation>
    <scope>NUCLEOTIDE SEQUENCE</scope>
    <source>
        <strain evidence="1">CtIty1</strain>
    </source>
</reference>
<proteinExistence type="predicted"/>
<name>A0A8S5TH49_9CAUD</name>
<protein>
    <submittedName>
        <fullName evidence="1">Uncharacterized protein</fullName>
    </submittedName>
</protein>
<dbReference type="EMBL" id="BK032823">
    <property type="protein sequence ID" value="DAF62464.1"/>
    <property type="molecule type" value="Genomic_DNA"/>
</dbReference>
<organism evidence="1">
    <name type="scientific">Myoviridae sp. ctIty1</name>
    <dbReference type="NCBI Taxonomy" id="2827673"/>
    <lineage>
        <taxon>Viruses</taxon>
        <taxon>Duplodnaviria</taxon>
        <taxon>Heunggongvirae</taxon>
        <taxon>Uroviricota</taxon>
        <taxon>Caudoviricetes</taxon>
    </lineage>
</organism>
<evidence type="ECO:0000313" key="1">
    <source>
        <dbReference type="EMBL" id="DAF62464.1"/>
    </source>
</evidence>
<accession>A0A8S5TH49</accession>
<sequence length="210" mass="23991">MKKMKIGKRILDVMDQDDFIRRSILNPQISKDLADDTAVVSGDTVYPVNTKFTRDMVNVYDAGPVLVYSNPEDVNHEDYDAKNIIDFENVENLRDAIEKQAKLEQQERTILISANNIYTPIVKEEDTPEMALFKQAIAKKSIDIENYKPRFGSDYSNDLRGLAGHSITFFKLKRFCDIFDIRASVTFEDKKNAPNPIGEKLTTCINDTID</sequence>